<comment type="caution">
    <text evidence="2">The sequence shown here is derived from an EMBL/GenBank/DDBJ whole genome shotgun (WGS) entry which is preliminary data.</text>
</comment>
<dbReference type="AlphaFoldDB" id="A0A4R6IJT5"/>
<dbReference type="OrthoDB" id="1118734at2"/>
<sequence>MPKISYLLFFLLAITTATAQDKNINNTTQFWSEIDLAGKFSKKLKWQCDFQYSRQSPYEKPDFLEYGEQLTIRPWIHYYPRPTIKLSAFAGLWYNYFIGDNINQRQYPEYRTALQVQLFKVLDKNTISFRFRTELREIKDKQQHFETVFRERTMFKFQRLLTHNSYDKNSTYFIAQDELFINDGSMVTGHHLFDQNRIFIGLGYNLTSDIAIETGYFNQFVHHSQDGHYDSNHVLQLTLFFDNLTRGKHGN</sequence>
<evidence type="ECO:0000313" key="3">
    <source>
        <dbReference type="Proteomes" id="UP000295741"/>
    </source>
</evidence>
<keyword evidence="3" id="KW-1185">Reference proteome</keyword>
<dbReference type="Pfam" id="PF10677">
    <property type="entry name" value="DUF2490"/>
    <property type="match status" value="1"/>
</dbReference>
<evidence type="ECO:0000256" key="1">
    <source>
        <dbReference type="SAM" id="SignalP"/>
    </source>
</evidence>
<dbReference type="Proteomes" id="UP000295741">
    <property type="component" value="Unassembled WGS sequence"/>
</dbReference>
<dbReference type="RefSeq" id="WP_133475868.1">
    <property type="nucleotide sequence ID" value="NZ_SNWP01000018.1"/>
</dbReference>
<evidence type="ECO:0000313" key="2">
    <source>
        <dbReference type="EMBL" id="TDO22261.1"/>
    </source>
</evidence>
<keyword evidence="1" id="KW-0732">Signal</keyword>
<feature type="chain" id="PRO_5020211163" evidence="1">
    <location>
        <begin position="20"/>
        <end position="251"/>
    </location>
</feature>
<reference evidence="2 3" key="1">
    <citation type="submission" date="2019-03" db="EMBL/GenBank/DDBJ databases">
        <title>Genomic Encyclopedia of Archaeal and Bacterial Type Strains, Phase II (KMG-II): from individual species to whole genera.</title>
        <authorList>
            <person name="Goeker M."/>
        </authorList>
    </citation>
    <scope>NUCLEOTIDE SEQUENCE [LARGE SCALE GENOMIC DNA]</scope>
    <source>
        <strain evidence="2 3">DSM 28323</strain>
    </source>
</reference>
<organism evidence="2 3">
    <name type="scientific">Sediminibacterium goheungense</name>
    <dbReference type="NCBI Taxonomy" id="1086393"/>
    <lineage>
        <taxon>Bacteria</taxon>
        <taxon>Pseudomonadati</taxon>
        <taxon>Bacteroidota</taxon>
        <taxon>Chitinophagia</taxon>
        <taxon>Chitinophagales</taxon>
        <taxon>Chitinophagaceae</taxon>
        <taxon>Sediminibacterium</taxon>
    </lineage>
</organism>
<feature type="signal peptide" evidence="1">
    <location>
        <begin position="1"/>
        <end position="19"/>
    </location>
</feature>
<name>A0A4R6IJT5_9BACT</name>
<dbReference type="InterPro" id="IPR019619">
    <property type="entry name" value="DUF2490"/>
</dbReference>
<protein>
    <submittedName>
        <fullName evidence="2">Uncharacterized protein DUF2490</fullName>
    </submittedName>
</protein>
<accession>A0A4R6IJT5</accession>
<gene>
    <name evidence="2" type="ORF">BC659_3404</name>
</gene>
<proteinExistence type="predicted"/>
<dbReference type="EMBL" id="SNWP01000018">
    <property type="protein sequence ID" value="TDO22261.1"/>
    <property type="molecule type" value="Genomic_DNA"/>
</dbReference>